<dbReference type="EMBL" id="MU003507">
    <property type="protein sequence ID" value="KAF2470818.1"/>
    <property type="molecule type" value="Genomic_DNA"/>
</dbReference>
<protein>
    <submittedName>
        <fullName evidence="1">Uncharacterized protein</fullName>
    </submittedName>
</protein>
<keyword evidence="2" id="KW-1185">Reference proteome</keyword>
<evidence type="ECO:0000313" key="2">
    <source>
        <dbReference type="Proteomes" id="UP000799755"/>
    </source>
</evidence>
<reference evidence="1" key="1">
    <citation type="journal article" date="2020" name="Stud. Mycol.">
        <title>101 Dothideomycetes genomes: a test case for predicting lifestyles and emergence of pathogens.</title>
        <authorList>
            <person name="Haridas S."/>
            <person name="Albert R."/>
            <person name="Binder M."/>
            <person name="Bloem J."/>
            <person name="Labutti K."/>
            <person name="Salamov A."/>
            <person name="Andreopoulos B."/>
            <person name="Baker S."/>
            <person name="Barry K."/>
            <person name="Bills G."/>
            <person name="Bluhm B."/>
            <person name="Cannon C."/>
            <person name="Castanera R."/>
            <person name="Culley D."/>
            <person name="Daum C."/>
            <person name="Ezra D."/>
            <person name="Gonzalez J."/>
            <person name="Henrissat B."/>
            <person name="Kuo A."/>
            <person name="Liang C."/>
            <person name="Lipzen A."/>
            <person name="Lutzoni F."/>
            <person name="Magnuson J."/>
            <person name="Mondo S."/>
            <person name="Nolan M."/>
            <person name="Ohm R."/>
            <person name="Pangilinan J."/>
            <person name="Park H.-J."/>
            <person name="Ramirez L."/>
            <person name="Alfaro M."/>
            <person name="Sun H."/>
            <person name="Tritt A."/>
            <person name="Yoshinaga Y."/>
            <person name="Zwiers L.-H."/>
            <person name="Turgeon B."/>
            <person name="Goodwin S."/>
            <person name="Spatafora J."/>
            <person name="Crous P."/>
            <person name="Grigoriev I."/>
        </authorList>
    </citation>
    <scope>NUCLEOTIDE SEQUENCE</scope>
    <source>
        <strain evidence="1">ATCC 200398</strain>
    </source>
</reference>
<gene>
    <name evidence="1" type="ORF">BDR25DRAFT_355308</name>
</gene>
<name>A0ACB6QUY5_9PLEO</name>
<dbReference type="Proteomes" id="UP000799755">
    <property type="component" value="Unassembled WGS sequence"/>
</dbReference>
<comment type="caution">
    <text evidence="1">The sequence shown here is derived from an EMBL/GenBank/DDBJ whole genome shotgun (WGS) entry which is preliminary data.</text>
</comment>
<organism evidence="1 2">
    <name type="scientific">Lindgomyces ingoldianus</name>
    <dbReference type="NCBI Taxonomy" id="673940"/>
    <lineage>
        <taxon>Eukaryota</taxon>
        <taxon>Fungi</taxon>
        <taxon>Dikarya</taxon>
        <taxon>Ascomycota</taxon>
        <taxon>Pezizomycotina</taxon>
        <taxon>Dothideomycetes</taxon>
        <taxon>Pleosporomycetidae</taxon>
        <taxon>Pleosporales</taxon>
        <taxon>Lindgomycetaceae</taxon>
        <taxon>Lindgomyces</taxon>
    </lineage>
</organism>
<evidence type="ECO:0000313" key="1">
    <source>
        <dbReference type="EMBL" id="KAF2470818.1"/>
    </source>
</evidence>
<proteinExistence type="predicted"/>
<accession>A0ACB6QUY5</accession>
<sequence length="156" mass="17704">MLCELLRNDKYHASTLVPFMLSNLIDTICTRIPDPRLVIVKLEGCTTGYPINLGLGSTIHHFFHNSYPLKDYSNKAKTSSVPCLFVVLRNPEFFFTTAGTLRSLGCILNFQNNGMIGRYRISGPSMNLDKIHVLSRSTFAPLRPESKLNYRQYTLN</sequence>